<name>A7IY30_PBCVN</name>
<organismHost>
    <name type="scientific">Chlorella</name>
    <dbReference type="NCBI Taxonomy" id="3071"/>
</organismHost>
<proteinExistence type="predicted"/>
<evidence type="ECO:0000313" key="1">
    <source>
        <dbReference type="EMBL" id="ABT15254.1"/>
    </source>
</evidence>
<dbReference type="KEGG" id="vg:5658970"/>
<keyword evidence="2" id="KW-1185">Reference proteome</keyword>
<gene>
    <name evidence="1" type="primary">b855L</name>
    <name evidence="1" type="ORF">NY2A_b855L</name>
</gene>
<evidence type="ECO:0000313" key="2">
    <source>
        <dbReference type="Proteomes" id="UP000202419"/>
    </source>
</evidence>
<accession>A7IY30</accession>
<protein>
    <submittedName>
        <fullName evidence="1">Uncharacterized protein b855L</fullName>
    </submittedName>
</protein>
<dbReference type="EMBL" id="DQ491002">
    <property type="protein sequence ID" value="ABT15254.1"/>
    <property type="molecule type" value="Genomic_DNA"/>
</dbReference>
<dbReference type="RefSeq" id="YP_001498051.1">
    <property type="nucleotide sequence ID" value="NC_009898.1"/>
</dbReference>
<dbReference type="Proteomes" id="UP000202419">
    <property type="component" value="Segment"/>
</dbReference>
<dbReference type="GeneID" id="5658970"/>
<organism evidence="1 2">
    <name type="scientific">Paramecium bursaria Chlorella virus NY2A</name>
    <name type="common">PBCV-NY2A</name>
    <dbReference type="NCBI Taxonomy" id="46021"/>
    <lineage>
        <taxon>Viruses</taxon>
        <taxon>Varidnaviria</taxon>
        <taxon>Bamfordvirae</taxon>
        <taxon>Nucleocytoviricota</taxon>
        <taxon>Megaviricetes</taxon>
        <taxon>Algavirales</taxon>
        <taxon>Phycodnaviridae</taxon>
        <taxon>Chlorovirus</taxon>
        <taxon>Chlorovirus americanus</taxon>
    </lineage>
</organism>
<sequence length="71" mass="8136">MLTITSRHKFLTFLMKLMKTFTTVIFEKQTRCSTFSEISMCTLRMISVCTYSLSVLKLQAKVSLSSCSKKP</sequence>
<reference evidence="1 2" key="1">
    <citation type="journal article" date="2007" name="Virology">
        <title>Sequence and annotation of the 369-kb NY-2A and the 345-kb AR158 viruses that infect Chlorella NC64A.</title>
        <authorList>
            <person name="Fitzgerald L.A."/>
            <person name="Graves M.V."/>
            <person name="Li X."/>
            <person name="Feldblyum T."/>
            <person name="Nierman W.C."/>
            <person name="Van Etten J.L."/>
        </authorList>
    </citation>
    <scope>NUCLEOTIDE SEQUENCE [LARGE SCALE GENOMIC DNA]</scope>
    <source>
        <strain evidence="1 2">NY-2A</strain>
    </source>
</reference>